<dbReference type="Proteomes" id="UP001381693">
    <property type="component" value="Unassembled WGS sequence"/>
</dbReference>
<organism evidence="3 4">
    <name type="scientific">Halocaridina rubra</name>
    <name type="common">Hawaiian red shrimp</name>
    <dbReference type="NCBI Taxonomy" id="373956"/>
    <lineage>
        <taxon>Eukaryota</taxon>
        <taxon>Metazoa</taxon>
        <taxon>Ecdysozoa</taxon>
        <taxon>Arthropoda</taxon>
        <taxon>Crustacea</taxon>
        <taxon>Multicrustacea</taxon>
        <taxon>Malacostraca</taxon>
        <taxon>Eumalacostraca</taxon>
        <taxon>Eucarida</taxon>
        <taxon>Decapoda</taxon>
        <taxon>Pleocyemata</taxon>
        <taxon>Caridea</taxon>
        <taxon>Atyoidea</taxon>
        <taxon>Atyidae</taxon>
        <taxon>Halocaridina</taxon>
    </lineage>
</organism>
<dbReference type="AlphaFoldDB" id="A0AAN8X4B7"/>
<feature type="region of interest" description="Disordered" evidence="2">
    <location>
        <begin position="139"/>
        <end position="166"/>
    </location>
</feature>
<sequence length="773" mass="85886">MDLGNALVLNHWSVQLGVGTSTTGNLFSSAASSVNTTSTNVSGFSFANANQNVKSTGFEFGRRATTTQPLFSSVTSQPPTFSFSPISTFRQNTPQQKTVIIANQNSSSPLSNQSSGWSLFGNKPAGSIQQFSFGSAPLAGTTPATNGTGDSVSGAQPTQNKPLSSSYECKPASVILPTKNLQLHEDPQKLNDSFIPKLETLFLKKFKKLEEMYLNSFTSYNQIVEHFLSKLDLHLEYKLKNAKEYLSEPGHFQPTCSGACSEEVISEGERRFLQKLQNSKISKMHACNSPQLLQALTSTIESTLEDNFKKLGEMYILNTSQNNQQLSDTLVSELESSDGDIYRKQIWTQPTKLCDSCQKCVGSVLLYIEKLFEVNLKKLSDKVSSNQSQINQEHCDKMMKKLEVMLDKHLVKLECKMISSNSADTDGASLQVTDAGKAASCNSRDNSLSIASSESRKDVHPDISALKSFFTSIDARLDGRFAKLHKAMSDLSSLDQKLLDTHIASVDAILELVYDKLYKNQAWNCDDFTGDSKYEGPNSDLGTSISGDLHIGTHEVSLQNSSNNIQRRLLRTHFCYNKNDVTCRSDIDEQKRSVDEHALIKSDSVKEKEPTSDHYNDKVKVLHYLAEKKAFGVELESTLKKSNILDELESPSATFEKQIKTMCLEDDRVSFSSKADAESNVSLSTNIPEEQRKIASTKVEQAKEESLCSNSVRELAAKLSEKDQLILELENRLLFLEKRNRVLRRVKKSKKREILPEEVALGDDSDSLEDCAK</sequence>
<gene>
    <name evidence="3" type="ORF">SK128_006525</name>
</gene>
<feature type="compositionally biased region" description="Polar residues" evidence="2">
    <location>
        <begin position="142"/>
        <end position="166"/>
    </location>
</feature>
<evidence type="ECO:0000256" key="1">
    <source>
        <dbReference type="SAM" id="Coils"/>
    </source>
</evidence>
<accession>A0AAN8X4B7</accession>
<keyword evidence="1" id="KW-0175">Coiled coil</keyword>
<evidence type="ECO:0000313" key="4">
    <source>
        <dbReference type="Proteomes" id="UP001381693"/>
    </source>
</evidence>
<name>A0AAN8X4B7_HALRR</name>
<evidence type="ECO:0000256" key="2">
    <source>
        <dbReference type="SAM" id="MobiDB-lite"/>
    </source>
</evidence>
<reference evidence="3 4" key="1">
    <citation type="submission" date="2023-11" db="EMBL/GenBank/DDBJ databases">
        <title>Halocaridina rubra genome assembly.</title>
        <authorList>
            <person name="Smith C."/>
        </authorList>
    </citation>
    <scope>NUCLEOTIDE SEQUENCE [LARGE SCALE GENOMIC DNA]</scope>
    <source>
        <strain evidence="3">EP-1</strain>
        <tissue evidence="3">Whole</tissue>
    </source>
</reference>
<protein>
    <submittedName>
        <fullName evidence="3">Uncharacterized protein</fullName>
    </submittedName>
</protein>
<evidence type="ECO:0000313" key="3">
    <source>
        <dbReference type="EMBL" id="KAK7077686.1"/>
    </source>
</evidence>
<keyword evidence="4" id="KW-1185">Reference proteome</keyword>
<comment type="caution">
    <text evidence="3">The sequence shown here is derived from an EMBL/GenBank/DDBJ whole genome shotgun (WGS) entry which is preliminary data.</text>
</comment>
<dbReference type="EMBL" id="JAXCGZ010008395">
    <property type="protein sequence ID" value="KAK7077686.1"/>
    <property type="molecule type" value="Genomic_DNA"/>
</dbReference>
<feature type="coiled-coil region" evidence="1">
    <location>
        <begin position="712"/>
        <end position="746"/>
    </location>
</feature>
<proteinExistence type="predicted"/>